<dbReference type="PANTHER" id="PTHR34599">
    <property type="entry name" value="PEROXIDASE-RELATED"/>
    <property type="match status" value="1"/>
</dbReference>
<keyword evidence="3" id="KW-1185">Reference proteome</keyword>
<dbReference type="PANTHER" id="PTHR34599:SF2">
    <property type="entry name" value="TRAF-TYPE DOMAIN-CONTAINING PROTEIN"/>
    <property type="match status" value="1"/>
</dbReference>
<dbReference type="InterPro" id="IPR000326">
    <property type="entry name" value="PAP2/HPO"/>
</dbReference>
<organism evidence="2 3">
    <name type="scientific">Hymenobacter aerilatus</name>
    <dbReference type="NCBI Taxonomy" id="2932251"/>
    <lineage>
        <taxon>Bacteria</taxon>
        <taxon>Pseudomonadati</taxon>
        <taxon>Bacteroidota</taxon>
        <taxon>Cytophagia</taxon>
        <taxon>Cytophagales</taxon>
        <taxon>Hymenobacteraceae</taxon>
        <taxon>Hymenobacter</taxon>
    </lineage>
</organism>
<evidence type="ECO:0000259" key="1">
    <source>
        <dbReference type="Pfam" id="PF01569"/>
    </source>
</evidence>
<dbReference type="Pfam" id="PF01569">
    <property type="entry name" value="PAP2"/>
    <property type="match status" value="1"/>
</dbReference>
<dbReference type="EMBL" id="CP095053">
    <property type="protein sequence ID" value="UOR07401.1"/>
    <property type="molecule type" value="Genomic_DNA"/>
</dbReference>
<name>A0A8T9T182_9BACT</name>
<dbReference type="SUPFAM" id="SSF48317">
    <property type="entry name" value="Acid phosphatase/Vanadium-dependent haloperoxidase"/>
    <property type="match status" value="1"/>
</dbReference>
<evidence type="ECO:0000313" key="3">
    <source>
        <dbReference type="Proteomes" id="UP000829925"/>
    </source>
</evidence>
<dbReference type="Gene3D" id="1.10.606.20">
    <property type="match status" value="1"/>
</dbReference>
<evidence type="ECO:0000313" key="2">
    <source>
        <dbReference type="EMBL" id="UOR07401.1"/>
    </source>
</evidence>
<dbReference type="CDD" id="cd03398">
    <property type="entry name" value="PAP2_haloperoxidase"/>
    <property type="match status" value="1"/>
</dbReference>
<sequence>MKRLFLLLFLLATGVGGPSCRRMAPADYEPTADRIGWVVGEMNELMMHDVTNPPLAARFFAYAMLAGNEVLARSDSTCPGVADRLHTPLAIPRATPKGYSPRLATLLAMLQTAGKLQPSGAELQAREQKLLDECRQRGMPTEVLAASQQVAGQVAQAVLAYAKQDGYYRISDRPRYTPTEGAGYWYPTPPGYFAAVEPYFSTIRPFFLDSAGQFAPAPPQAFATAKGSDFYQLMDSVRQVGNTLTTEQRQIASFWDCNPFAMQDQGHLQVGLKKMSPGAHWMKIAGIACGQSRASFGRTVHIHTALALTLTDAFICCWKEKYRSNRIRPETAIRRYLDPEWKPLLQTPPFPEYLSGHSVISTAAAGVLDHYFGPSFAYTDDTEKEFGLKPRHFGSFQQAATEAAVSRLYGGIHFPDAIRQGQVQGRKVGQLTILRLARPASAGEVAQSIHPFYQ</sequence>
<gene>
    <name evidence="2" type="ORF">MUN82_09950</name>
</gene>
<accession>A0A8T9T182</accession>
<dbReference type="KEGG" id="haei:MUN82_09950"/>
<reference evidence="2 3" key="1">
    <citation type="submission" date="2022-04" db="EMBL/GenBank/DDBJ databases">
        <title>Hymenobacter sp. isolated from the air.</title>
        <authorList>
            <person name="Won M."/>
            <person name="Lee C.-M."/>
            <person name="Woen H.-Y."/>
            <person name="Kwon S.-W."/>
        </authorList>
    </citation>
    <scope>NUCLEOTIDE SEQUENCE [LARGE SCALE GENOMIC DNA]</scope>
    <source>
        <strain evidence="3">5413 J-13</strain>
    </source>
</reference>
<dbReference type="AlphaFoldDB" id="A0A8T9T182"/>
<dbReference type="InterPro" id="IPR036938">
    <property type="entry name" value="PAP2/HPO_sf"/>
</dbReference>
<dbReference type="Proteomes" id="UP000829925">
    <property type="component" value="Chromosome"/>
</dbReference>
<dbReference type="RefSeq" id="WP_245097118.1">
    <property type="nucleotide sequence ID" value="NZ_CP095053.1"/>
</dbReference>
<feature type="domain" description="Phosphatidic acid phosphatase type 2/haloperoxidase" evidence="1">
    <location>
        <begin position="307"/>
        <end position="429"/>
    </location>
</feature>
<protein>
    <submittedName>
        <fullName evidence="2">Vanadium-dependent haloperoxidase</fullName>
    </submittedName>
</protein>
<proteinExistence type="predicted"/>
<dbReference type="InterPro" id="IPR052559">
    <property type="entry name" value="V-haloperoxidase"/>
</dbReference>